<keyword evidence="2" id="KW-1185">Reference proteome</keyword>
<evidence type="ECO:0000313" key="1">
    <source>
        <dbReference type="EMBL" id="KAK8895784.1"/>
    </source>
</evidence>
<dbReference type="EMBL" id="JAPFFF010000002">
    <property type="protein sequence ID" value="KAK8895784.1"/>
    <property type="molecule type" value="Genomic_DNA"/>
</dbReference>
<gene>
    <name evidence="1" type="ORF">M9Y10_013669</name>
</gene>
<sequence>MNPLKPYAQKLFEGENEEYIEFMKEFGHDFTSKDDEYLIVNIPHDREQAFRLLDKHHQKYPEETVKLEKNDDPIVTYYLNRIYSLEDIFNYLTNTVFKQERKPFKLTFELSGIFEIPTNSNNGEVIKYDYESRNITSTNYKYFTNIQIMIQLPQDLERVKQY</sequence>
<protein>
    <submittedName>
        <fullName evidence="1">Uncharacterized protein</fullName>
    </submittedName>
</protein>
<proteinExistence type="predicted"/>
<organism evidence="1 2">
    <name type="scientific">Tritrichomonas musculus</name>
    <dbReference type="NCBI Taxonomy" id="1915356"/>
    <lineage>
        <taxon>Eukaryota</taxon>
        <taxon>Metamonada</taxon>
        <taxon>Parabasalia</taxon>
        <taxon>Tritrichomonadida</taxon>
        <taxon>Tritrichomonadidae</taxon>
        <taxon>Tritrichomonas</taxon>
    </lineage>
</organism>
<comment type="caution">
    <text evidence="1">The sequence shown here is derived from an EMBL/GenBank/DDBJ whole genome shotgun (WGS) entry which is preliminary data.</text>
</comment>
<evidence type="ECO:0000313" key="2">
    <source>
        <dbReference type="Proteomes" id="UP001470230"/>
    </source>
</evidence>
<name>A0ABR2KXF0_9EUKA</name>
<accession>A0ABR2KXF0</accession>
<reference evidence="1 2" key="1">
    <citation type="submission" date="2024-04" db="EMBL/GenBank/DDBJ databases">
        <title>Tritrichomonas musculus Genome.</title>
        <authorList>
            <person name="Alves-Ferreira E."/>
            <person name="Grigg M."/>
            <person name="Lorenzi H."/>
            <person name="Galac M."/>
        </authorList>
    </citation>
    <scope>NUCLEOTIDE SEQUENCE [LARGE SCALE GENOMIC DNA]</scope>
    <source>
        <strain evidence="1 2">EAF2021</strain>
    </source>
</reference>
<dbReference type="Proteomes" id="UP001470230">
    <property type="component" value="Unassembled WGS sequence"/>
</dbReference>